<feature type="transmembrane region" description="Helical" evidence="2">
    <location>
        <begin position="58"/>
        <end position="79"/>
    </location>
</feature>
<reference evidence="4 5" key="1">
    <citation type="submission" date="2024-09" db="EMBL/GenBank/DDBJ databases">
        <title>Taxonomic and Genotyping Characterization of Leptospira Strains isolated from Multiple Sources in Colombia highlights the importance of intermediate species.</title>
        <authorList>
            <person name="Torres Higuera L."/>
            <person name="Rojas Tapias D."/>
            <person name="Jimenez Velasquez S."/>
            <person name="Renjifo Ibanez C."/>
        </authorList>
    </citation>
    <scope>NUCLEOTIDE SEQUENCE [LARGE SCALE GENOMIC DNA]</scope>
    <source>
        <strain evidence="4 5">Lep080</strain>
    </source>
</reference>
<keyword evidence="5" id="KW-1185">Reference proteome</keyword>
<proteinExistence type="inferred from homology"/>
<evidence type="ECO:0000259" key="3">
    <source>
        <dbReference type="Pfam" id="PF02719"/>
    </source>
</evidence>
<gene>
    <name evidence="4" type="ORF">ACE5IX_10630</name>
</gene>
<evidence type="ECO:0000256" key="1">
    <source>
        <dbReference type="ARBA" id="ARBA00007430"/>
    </source>
</evidence>
<feature type="transmembrane region" description="Helical" evidence="2">
    <location>
        <begin position="25"/>
        <end position="46"/>
    </location>
</feature>
<dbReference type="Gene3D" id="3.40.50.720">
    <property type="entry name" value="NAD(P)-binding Rossmann-like Domain"/>
    <property type="match status" value="2"/>
</dbReference>
<keyword evidence="2" id="KW-0812">Transmembrane</keyword>
<accession>A0ABV5BP43</accession>
<comment type="similarity">
    <text evidence="1">Belongs to the polysaccharide synthase family.</text>
</comment>
<dbReference type="InterPro" id="IPR036291">
    <property type="entry name" value="NAD(P)-bd_dom_sf"/>
</dbReference>
<dbReference type="RefSeq" id="WP_246839162.1">
    <property type="nucleotide sequence ID" value="NZ_JBHILI010000006.1"/>
</dbReference>
<dbReference type="InterPro" id="IPR051203">
    <property type="entry name" value="Polysaccharide_Synthase-Rel"/>
</dbReference>
<protein>
    <submittedName>
        <fullName evidence="4">Polysaccharide biosynthesis protein</fullName>
    </submittedName>
</protein>
<dbReference type="Proteomes" id="UP001580391">
    <property type="component" value="Unassembled WGS sequence"/>
</dbReference>
<dbReference type="Pfam" id="PF13727">
    <property type="entry name" value="CoA_binding_3"/>
    <property type="match status" value="1"/>
</dbReference>
<keyword evidence="2" id="KW-0472">Membrane</keyword>
<dbReference type="EMBL" id="JBHILJ010000005">
    <property type="protein sequence ID" value="MFB5736965.1"/>
    <property type="molecule type" value="Genomic_DNA"/>
</dbReference>
<organism evidence="4 5">
    <name type="scientific">Leptospira wolffii</name>
    <dbReference type="NCBI Taxonomy" id="409998"/>
    <lineage>
        <taxon>Bacteria</taxon>
        <taxon>Pseudomonadati</taxon>
        <taxon>Spirochaetota</taxon>
        <taxon>Spirochaetia</taxon>
        <taxon>Leptospirales</taxon>
        <taxon>Leptospiraceae</taxon>
        <taxon>Leptospira</taxon>
    </lineage>
</organism>
<dbReference type="PANTHER" id="PTHR43318:SF1">
    <property type="entry name" value="POLYSACCHARIDE BIOSYNTHESIS PROTEIN EPSC-RELATED"/>
    <property type="match status" value="1"/>
</dbReference>
<dbReference type="Pfam" id="PF02719">
    <property type="entry name" value="Polysacc_synt_2"/>
    <property type="match status" value="1"/>
</dbReference>
<dbReference type="PANTHER" id="PTHR43318">
    <property type="entry name" value="UDP-N-ACETYLGLUCOSAMINE 4,6-DEHYDRATASE"/>
    <property type="match status" value="1"/>
</dbReference>
<feature type="domain" description="Polysaccharide biosynthesis protein CapD-like" evidence="3">
    <location>
        <begin position="300"/>
        <end position="584"/>
    </location>
</feature>
<evidence type="ECO:0000256" key="2">
    <source>
        <dbReference type="SAM" id="Phobius"/>
    </source>
</evidence>
<dbReference type="SUPFAM" id="SSF51735">
    <property type="entry name" value="NAD(P)-binding Rossmann-fold domains"/>
    <property type="match status" value="2"/>
</dbReference>
<evidence type="ECO:0000313" key="5">
    <source>
        <dbReference type="Proteomes" id="UP001580391"/>
    </source>
</evidence>
<comment type="caution">
    <text evidence="4">The sequence shown here is derived from an EMBL/GenBank/DDBJ whole genome shotgun (WGS) entry which is preliminary data.</text>
</comment>
<evidence type="ECO:0000313" key="4">
    <source>
        <dbReference type="EMBL" id="MFB5736965.1"/>
    </source>
</evidence>
<dbReference type="CDD" id="cd05237">
    <property type="entry name" value="UDP_invert_4-6DH_SDR_e"/>
    <property type="match status" value="1"/>
</dbReference>
<name>A0ABV5BP43_9LEPT</name>
<feature type="transmembrane region" description="Helical" evidence="2">
    <location>
        <begin position="91"/>
        <end position="112"/>
    </location>
</feature>
<dbReference type="InterPro" id="IPR003869">
    <property type="entry name" value="Polysac_CapD-like"/>
</dbReference>
<sequence>MPKRLDFSSFDDFFYVMGQWNRRTLLFPLDLIFMVASYFLAHLIRFESLGFLDRLEEFFIPLAIVVVCRSIVFLFSNIYRSIWAYASIHDLVEIIKTTILSSLISNTALLFYNGFEHLSRMIPVIDTLLLLGFLCIRSLSWRLVRDQYILHKRKGEGIPTLILGAGKTGATLLTELRRHNDLNLLPIGLLDDDESKIGAHIQGVPVLGKLDQAEDTIRNLGVKKVLIAFNRPDGKFIGKLIQTFESSEVDFKILPSLGSLFFDPPRVQQLREIRVEDVLGRPVVDLEIESIRSYIAGKTILITGAGGSIGSELCRQMAVFHPKKMILLDSAETPLYEIDYELRKSFKDTEIQFSAVIADIKNPSRIGSVFQTHKPEVVFHSAAYKHVPMMEINPSEAVLNNVFGTKNLADIAVAFGTERFVLISTDKAVNPVNIMGASKRVSELYLQILSPETKTKFITVRFGNVLGSSGSVIPRFREQISNGGPVTVTHPDVIRYFMTIPEATQLVLQAGAMGEKGEIFLLEMGEPIRILRLAEDMIRLSGLRPYTDIPIEFTGLRPGEKLFEELLLDLEGIKKTHHPKIRIAAPLVDRDPSSFQARFLALLEAARADREEEIFYCFKALVPEYRIHKDYISEEASRKIETNG</sequence>
<keyword evidence="2" id="KW-1133">Transmembrane helix</keyword>